<keyword evidence="3" id="KW-1185">Reference proteome</keyword>
<reference evidence="2" key="1">
    <citation type="submission" date="2025-05" db="UniProtKB">
        <authorList>
            <consortium name="EnsemblMetazoa"/>
        </authorList>
    </citation>
    <scope>IDENTIFICATION</scope>
</reference>
<dbReference type="InterPro" id="IPR040031">
    <property type="entry name" value="Codanin-1"/>
</dbReference>
<dbReference type="Pfam" id="PF15296">
    <property type="entry name" value="Codanin-1_C"/>
    <property type="match status" value="1"/>
</dbReference>
<proteinExistence type="predicted"/>
<evidence type="ECO:0000313" key="3">
    <source>
        <dbReference type="Proteomes" id="UP001652700"/>
    </source>
</evidence>
<accession>A0ABM5JUF8</accession>
<evidence type="ECO:0000259" key="1">
    <source>
        <dbReference type="Pfam" id="PF15296"/>
    </source>
</evidence>
<dbReference type="PANTHER" id="PTHR28678:SF1">
    <property type="entry name" value="CODANIN-1"/>
    <property type="match status" value="1"/>
</dbReference>
<sequence>MSAVLLQKLVNNEINFYNFKQWILSQDQLCNFNCSQNEFLTYFLNFVHEDISIHSKSGTISQTCTPRKIKPTTNEQKTLRQQINLIEKSSTFPGSSVKSLDKSFVDLSCNSNVSTPKCIKNNSDSRLNLSYYSPVSPLYSEHSFNNSKGKKHTVCLGDFVITNVMKPTKKKTPLKKGNDDFNKRITPTSINNIPTNEAFKSSNSFNEFNTKAVVCDNVNTSRMNLAKERLKFLTRNDSDDRSALVSSRKIILPDQREQIEPQLDLITYKNELTILSDIYILILKNNMVLNITGEIYFLTSLLVSKQYISDQVDDPHVGIDFLSEDVKHEFTSKSRVLSCSDYFDNIHNVLYFAVRCLESQFDILKYYDKTTLKMLSFNKRIKEFSIKFSEKLRKCAEKKLDRIVEIFEGRANVGYNLDTDSKDNFPNDVSFLSFRKQRDLFYDILRIWEKNHIVAGWNFQIGVGGKIKTLLGLQADPTNFMHFCRLFKAQLLSSCGFSAMEEGQSEEDQFPINFPSVDPNKLCKLKNRLTTKQSSNGLNSPPHFSGHQEFFKEFIVVAANHSFNIHLQDTFVSEIVELNKKKFVGLEESDSDVDASTRKSYDMNMRQLRVLAKFLGFVESMPYKSDVNSYPENLFTSLVTIREKKTPVLDVKQILLSSIASNTVILTLPWLVKYVSMLDYITLRLPYFLSLYEILFQIYHSYEKPSTVTDYNNALIKFCLGWLFDLPHFPDTEYSRFCSSKNSHFVRKDHTLDGISIVDQNVLYFCCPYLEEIKKMLNNTSENNRTVTAKHITPVTAAESSEQISKKKLEQQIEEAFFNGQPESLRKTVEFVSERLASACVKHICNAIVPPFKKDASLYIKEFLDTQKKEIQLMSPGRERNQKTVLKMKISQLAQEYLNKLHQKCFSELSNILRERIPVTLENLLALDTLQETKTTCISIAARMCKDRLKQWIGSHMTVNIFLKDFEKELHKMWIHENKKLVEEKTVFALPSDGRTVDHYEHSLSAFHVLENIKILSVDILERSHHVNRDVVTHIVIETYRTLTSRCDVNDVITVCICNSLLELALLLITHRPDIMYADNLTSNFTKVWQWYSTFKNDLFSDILSPKNVTLINQCKDHERVWKDFARFVAFLIHENVLICDKFETQCTAFFRKEWEEGVLKNVCYCIKHFVEFHKENGGDFTKFIMLLDFLADSFIDI</sequence>
<dbReference type="EnsemblMetazoa" id="XM_050645616.1">
    <property type="protein sequence ID" value="XP_050501573.1"/>
    <property type="gene ID" value="LOC114347173"/>
</dbReference>
<name>A0ABM5JUF8_DIAVI</name>
<evidence type="ECO:0000313" key="2">
    <source>
        <dbReference type="EnsemblMetazoa" id="XP_050501573.1"/>
    </source>
</evidence>
<organism evidence="2 3">
    <name type="scientific">Diabrotica virgifera virgifera</name>
    <name type="common">western corn rootworm</name>
    <dbReference type="NCBI Taxonomy" id="50390"/>
    <lineage>
        <taxon>Eukaryota</taxon>
        <taxon>Metazoa</taxon>
        <taxon>Ecdysozoa</taxon>
        <taxon>Arthropoda</taxon>
        <taxon>Hexapoda</taxon>
        <taxon>Insecta</taxon>
        <taxon>Pterygota</taxon>
        <taxon>Neoptera</taxon>
        <taxon>Endopterygota</taxon>
        <taxon>Coleoptera</taxon>
        <taxon>Polyphaga</taxon>
        <taxon>Cucujiformia</taxon>
        <taxon>Chrysomeloidea</taxon>
        <taxon>Chrysomelidae</taxon>
        <taxon>Galerucinae</taxon>
        <taxon>Diabroticina</taxon>
        <taxon>Diabroticites</taxon>
        <taxon>Diabrotica</taxon>
    </lineage>
</organism>
<dbReference type="GeneID" id="114347173"/>
<protein>
    <recommendedName>
        <fullName evidence="1">Codanin-1 C-terminal domain-containing protein</fullName>
    </recommendedName>
</protein>
<dbReference type="Proteomes" id="UP001652700">
    <property type="component" value="Unplaced"/>
</dbReference>
<feature type="domain" description="Codanin-1 C-terminal" evidence="1">
    <location>
        <begin position="755"/>
        <end position="861"/>
    </location>
</feature>
<dbReference type="InterPro" id="IPR028171">
    <property type="entry name" value="Codanin-1_C"/>
</dbReference>
<dbReference type="PANTHER" id="PTHR28678">
    <property type="entry name" value="CODANIN-1"/>
    <property type="match status" value="1"/>
</dbReference>
<dbReference type="RefSeq" id="XP_050501573.1">
    <property type="nucleotide sequence ID" value="XM_050645616.1"/>
</dbReference>